<dbReference type="InterPro" id="IPR037293">
    <property type="entry name" value="Gal_Oxidase_central_sf"/>
</dbReference>
<name>A0A815HZD0_ADIRI</name>
<dbReference type="SMART" id="SM00612">
    <property type="entry name" value="Kelch"/>
    <property type="match status" value="5"/>
</dbReference>
<dbReference type="Gene3D" id="2.130.10.80">
    <property type="entry name" value="Galactose oxidase/kelch, beta-propeller"/>
    <property type="match status" value="2"/>
</dbReference>
<gene>
    <name evidence="5" type="ORF">EDS130_LOCUS42216</name>
    <name evidence="4" type="ORF">XAT740_LOCUS31868</name>
</gene>
<evidence type="ECO:0000256" key="2">
    <source>
        <dbReference type="ARBA" id="ARBA00022737"/>
    </source>
</evidence>
<evidence type="ECO:0000313" key="4">
    <source>
        <dbReference type="EMBL" id="CAF1358315.1"/>
    </source>
</evidence>
<keyword evidence="1" id="KW-0880">Kelch repeat</keyword>
<protein>
    <recommendedName>
        <fullName evidence="7">Kelch repeat protein</fullName>
    </recommendedName>
</protein>
<dbReference type="PANTHER" id="PTHR45632">
    <property type="entry name" value="LD33804P"/>
    <property type="match status" value="1"/>
</dbReference>
<evidence type="ECO:0000256" key="3">
    <source>
        <dbReference type="SAM" id="SignalP"/>
    </source>
</evidence>
<evidence type="ECO:0000313" key="6">
    <source>
        <dbReference type="Proteomes" id="UP000663828"/>
    </source>
</evidence>
<dbReference type="Proteomes" id="UP000663828">
    <property type="component" value="Unassembled WGS sequence"/>
</dbReference>
<feature type="chain" id="PRO_5036227764" description="Kelch repeat protein" evidence="3">
    <location>
        <begin position="22"/>
        <end position="378"/>
    </location>
</feature>
<keyword evidence="2" id="KW-0677">Repeat</keyword>
<feature type="signal peptide" evidence="3">
    <location>
        <begin position="1"/>
        <end position="21"/>
    </location>
</feature>
<dbReference type="InterPro" id="IPR006652">
    <property type="entry name" value="Kelch_1"/>
</dbReference>
<dbReference type="Pfam" id="PF01344">
    <property type="entry name" value="Kelch_1"/>
    <property type="match status" value="3"/>
</dbReference>
<sequence>MTNLSIFSICINIILVGTVYSAPTSTTTNTASDVGRWVETASLAVGGTGHTSTLLPDGRVITLGGNAGGNIVEFYNSTTRTWNRGPSMLNARSYHSATLLPDGRLFVTGGYYYNAAIKTAEIYNPVSNTWTSVSNMNSGRYGHQAVYLPSPMNKILIMGGYGGDSSQTTFLQSCELYDFVSNKWTTTTPMINARVYFSAEYLLSMNMVVAIGGGGDNSAEMFDVSTLKWTRSLNTIPLGYRSDHTVTLLPNGQFLIAGGGQDTIANYLFDPTTKLFRSAANITQGRITPTATLLPSGSVLLSGGMLGNGVMYRSAEIYDFRFNTWRSVADMNIARFRHTSVVFSNCSSSLPTTVLVIAGQKDWSGTPFASCELLTINA</sequence>
<dbReference type="AlphaFoldDB" id="A0A815HZD0"/>
<proteinExistence type="predicted"/>
<evidence type="ECO:0000256" key="1">
    <source>
        <dbReference type="ARBA" id="ARBA00022441"/>
    </source>
</evidence>
<accession>A0A815HZD0</accession>
<evidence type="ECO:0008006" key="7">
    <source>
        <dbReference type="Google" id="ProtNLM"/>
    </source>
</evidence>
<reference evidence="4" key="1">
    <citation type="submission" date="2021-02" db="EMBL/GenBank/DDBJ databases">
        <authorList>
            <person name="Nowell W R."/>
        </authorList>
    </citation>
    <scope>NUCLEOTIDE SEQUENCE</scope>
</reference>
<dbReference type="Gene3D" id="2.120.10.80">
    <property type="entry name" value="Kelch-type beta propeller"/>
    <property type="match status" value="1"/>
</dbReference>
<dbReference type="OrthoDB" id="291007at2759"/>
<comment type="caution">
    <text evidence="4">The sequence shown here is derived from an EMBL/GenBank/DDBJ whole genome shotgun (WGS) entry which is preliminary data.</text>
</comment>
<keyword evidence="6" id="KW-1185">Reference proteome</keyword>
<organism evidence="4 6">
    <name type="scientific">Adineta ricciae</name>
    <name type="common">Rotifer</name>
    <dbReference type="NCBI Taxonomy" id="249248"/>
    <lineage>
        <taxon>Eukaryota</taxon>
        <taxon>Metazoa</taxon>
        <taxon>Spiralia</taxon>
        <taxon>Gnathifera</taxon>
        <taxon>Rotifera</taxon>
        <taxon>Eurotatoria</taxon>
        <taxon>Bdelloidea</taxon>
        <taxon>Adinetida</taxon>
        <taxon>Adinetidae</taxon>
        <taxon>Adineta</taxon>
    </lineage>
</organism>
<dbReference type="EMBL" id="CAJNOJ010000601">
    <property type="protein sequence ID" value="CAF1494313.1"/>
    <property type="molecule type" value="Genomic_DNA"/>
</dbReference>
<dbReference type="PANTHER" id="PTHR45632:SF3">
    <property type="entry name" value="KELCH-LIKE PROTEIN 32"/>
    <property type="match status" value="1"/>
</dbReference>
<dbReference type="Proteomes" id="UP000663852">
    <property type="component" value="Unassembled WGS sequence"/>
</dbReference>
<keyword evidence="3" id="KW-0732">Signal</keyword>
<dbReference type="EMBL" id="CAJNOR010002932">
    <property type="protein sequence ID" value="CAF1358315.1"/>
    <property type="molecule type" value="Genomic_DNA"/>
</dbReference>
<evidence type="ECO:0000313" key="5">
    <source>
        <dbReference type="EMBL" id="CAF1494313.1"/>
    </source>
</evidence>
<dbReference type="InterPro" id="IPR015915">
    <property type="entry name" value="Kelch-typ_b-propeller"/>
</dbReference>
<dbReference type="SUPFAM" id="SSF117281">
    <property type="entry name" value="Kelch motif"/>
    <property type="match status" value="2"/>
</dbReference>